<keyword evidence="1" id="KW-0472">Membrane</keyword>
<dbReference type="RefSeq" id="WP_199484154.1">
    <property type="nucleotide sequence ID" value="NZ_JAKVPQ010000004.1"/>
</dbReference>
<evidence type="ECO:0000313" key="2">
    <source>
        <dbReference type="EMBL" id="MCH4284985.1"/>
    </source>
</evidence>
<evidence type="ECO:0000256" key="1">
    <source>
        <dbReference type="SAM" id="Phobius"/>
    </source>
</evidence>
<comment type="caution">
    <text evidence="2">The sequence shown here is derived from an EMBL/GenBank/DDBJ whole genome shotgun (WGS) entry which is preliminary data.</text>
</comment>
<dbReference type="Pfam" id="PF12669">
    <property type="entry name" value="FeoB_associated"/>
    <property type="match status" value="1"/>
</dbReference>
<reference evidence="2 3" key="1">
    <citation type="submission" date="2022-02" db="EMBL/GenBank/DDBJ databases">
        <title>Genome of Erysipelotrichaceae sp. nov. NSJ-176 isolated from human feces.</title>
        <authorList>
            <person name="Abdugheni R."/>
        </authorList>
    </citation>
    <scope>NUCLEOTIDE SEQUENCE [LARGE SCALE GENOMIC DNA]</scope>
    <source>
        <strain evidence="2 3">NSJ-176</strain>
    </source>
</reference>
<proteinExistence type="predicted"/>
<protein>
    <submittedName>
        <fullName evidence="2">FeoB-associated Cys-rich membrane protein</fullName>
    </submittedName>
</protein>
<sequence>MDMHLLFDYLSTLIVSLLLIGLVVLIIYRMRKDKKQGKSCCGGNCGHCQMGCHHHDSNI</sequence>
<gene>
    <name evidence="2" type="ORF">LQE99_07555</name>
</gene>
<organism evidence="2 3">
    <name type="scientific">Amedibacillus hominis</name>
    <dbReference type="NCBI Taxonomy" id="2897776"/>
    <lineage>
        <taxon>Bacteria</taxon>
        <taxon>Bacillati</taxon>
        <taxon>Bacillota</taxon>
        <taxon>Erysipelotrichia</taxon>
        <taxon>Erysipelotrichales</taxon>
        <taxon>Erysipelotrichaceae</taxon>
        <taxon>Amedibacillus</taxon>
    </lineage>
</organism>
<evidence type="ECO:0000313" key="3">
    <source>
        <dbReference type="Proteomes" id="UP001202402"/>
    </source>
</evidence>
<accession>A0ABS9R5Q1</accession>
<feature type="transmembrane region" description="Helical" evidence="1">
    <location>
        <begin position="6"/>
        <end position="28"/>
    </location>
</feature>
<dbReference type="EMBL" id="JAKVPQ010000004">
    <property type="protein sequence ID" value="MCH4284985.1"/>
    <property type="molecule type" value="Genomic_DNA"/>
</dbReference>
<keyword evidence="3" id="KW-1185">Reference proteome</keyword>
<keyword evidence="1" id="KW-0812">Transmembrane</keyword>
<dbReference type="Proteomes" id="UP001202402">
    <property type="component" value="Unassembled WGS sequence"/>
</dbReference>
<name>A0ABS9R5Q1_9FIRM</name>
<keyword evidence="1" id="KW-1133">Transmembrane helix</keyword>